<feature type="domain" description="Pyrrolo-quinoline quinone repeat" evidence="5">
    <location>
        <begin position="207"/>
        <end position="286"/>
    </location>
</feature>
<comment type="cofactor">
    <cofactor evidence="1">
        <name>pyrroloquinoline quinone</name>
        <dbReference type="ChEBI" id="CHEBI:58442"/>
    </cofactor>
</comment>
<sequence length="312" mass="33194">MLPNNHGNKNEYSGAAIWGSSPSIDPSRNLVYIATGNLYTVPLRISQCQQNENNQTIPSHKDECVENDNHSDSILALDLDSGKIQWYQQFGGYDVWFAACNNLSTPNCPPGPNPDADFGEAPMMITINVNGSKQDIVVAVQKSGFVWALNRDNGSLVWSTEAGPSGLGGGGTWGAATDEKNVYTNIVNTYGKNFTLLPSNNITNNGGWVAMDARGGKIQWSISNPSNTTIISGPVSVANGVLFVASPTKDGTIYAINTQNGKILWSYEIGIGVYGGVSISDGCIYVGQGLSPITAPANYKPIGDISLFAFCV</sequence>
<dbReference type="PANTHER" id="PTHR32303">
    <property type="entry name" value="QUINOPROTEIN ALCOHOL DEHYDROGENASE (CYTOCHROME C)"/>
    <property type="match status" value="1"/>
</dbReference>
<dbReference type="GO" id="GO:0016491">
    <property type="term" value="F:oxidoreductase activity"/>
    <property type="evidence" value="ECO:0007669"/>
    <property type="project" value="UniProtKB-KW"/>
</dbReference>
<comment type="similarity">
    <text evidence="2">Belongs to the bacterial PQQ dehydrogenase family.</text>
</comment>
<dbReference type="SMART" id="SM00564">
    <property type="entry name" value="PQQ"/>
    <property type="match status" value="3"/>
</dbReference>
<proteinExistence type="inferred from homology"/>
<evidence type="ECO:0000313" key="7">
    <source>
        <dbReference type="Proteomes" id="UP000242715"/>
    </source>
</evidence>
<dbReference type="Pfam" id="PF13360">
    <property type="entry name" value="PQQ_2"/>
    <property type="match status" value="1"/>
</dbReference>
<keyword evidence="7" id="KW-1185">Reference proteome</keyword>
<feature type="domain" description="Pyrrolo-quinoline quinone repeat" evidence="4">
    <location>
        <begin position="6"/>
        <end position="161"/>
    </location>
</feature>
<name>A0A2Z6N3K6_TRISU</name>
<dbReference type="OrthoDB" id="416253at2759"/>
<accession>A0A2Z6N3K6</accession>
<dbReference type="Pfam" id="PF01011">
    <property type="entry name" value="PQQ"/>
    <property type="match status" value="1"/>
</dbReference>
<organism evidence="6 7">
    <name type="scientific">Trifolium subterraneum</name>
    <name type="common">Subterranean clover</name>
    <dbReference type="NCBI Taxonomy" id="3900"/>
    <lineage>
        <taxon>Eukaryota</taxon>
        <taxon>Viridiplantae</taxon>
        <taxon>Streptophyta</taxon>
        <taxon>Embryophyta</taxon>
        <taxon>Tracheophyta</taxon>
        <taxon>Spermatophyta</taxon>
        <taxon>Magnoliopsida</taxon>
        <taxon>eudicotyledons</taxon>
        <taxon>Gunneridae</taxon>
        <taxon>Pentapetalae</taxon>
        <taxon>rosids</taxon>
        <taxon>fabids</taxon>
        <taxon>Fabales</taxon>
        <taxon>Fabaceae</taxon>
        <taxon>Papilionoideae</taxon>
        <taxon>50 kb inversion clade</taxon>
        <taxon>NPAAA clade</taxon>
        <taxon>Hologalegina</taxon>
        <taxon>IRL clade</taxon>
        <taxon>Trifolieae</taxon>
        <taxon>Trifolium</taxon>
    </lineage>
</organism>
<protein>
    <recommendedName>
        <fullName evidence="4 5">Pyrrolo-quinoline quinone repeat domain-containing protein</fullName>
    </recommendedName>
</protein>
<gene>
    <name evidence="6" type="ORF">TSUD_166710</name>
</gene>
<evidence type="ECO:0000259" key="4">
    <source>
        <dbReference type="Pfam" id="PF01011"/>
    </source>
</evidence>
<dbReference type="Gene3D" id="2.140.10.10">
    <property type="entry name" value="Quinoprotein alcohol dehydrogenase-like superfamily"/>
    <property type="match status" value="1"/>
</dbReference>
<evidence type="ECO:0000313" key="6">
    <source>
        <dbReference type="EMBL" id="GAU25989.1"/>
    </source>
</evidence>
<keyword evidence="3" id="KW-0560">Oxidoreductase</keyword>
<dbReference type="InterPro" id="IPR002372">
    <property type="entry name" value="PQQ_rpt_dom"/>
</dbReference>
<dbReference type="EMBL" id="DF973327">
    <property type="protein sequence ID" value="GAU25989.1"/>
    <property type="molecule type" value="Genomic_DNA"/>
</dbReference>
<dbReference type="Proteomes" id="UP000242715">
    <property type="component" value="Unassembled WGS sequence"/>
</dbReference>
<evidence type="ECO:0000256" key="2">
    <source>
        <dbReference type="ARBA" id="ARBA00008156"/>
    </source>
</evidence>
<evidence type="ECO:0000259" key="5">
    <source>
        <dbReference type="Pfam" id="PF13360"/>
    </source>
</evidence>
<dbReference type="AlphaFoldDB" id="A0A2Z6N3K6"/>
<dbReference type="SUPFAM" id="SSF50998">
    <property type="entry name" value="Quinoprotein alcohol dehydrogenase-like"/>
    <property type="match status" value="1"/>
</dbReference>
<evidence type="ECO:0000256" key="1">
    <source>
        <dbReference type="ARBA" id="ARBA00001931"/>
    </source>
</evidence>
<evidence type="ECO:0000256" key="3">
    <source>
        <dbReference type="ARBA" id="ARBA00023002"/>
    </source>
</evidence>
<dbReference type="PANTHER" id="PTHR32303:SF10">
    <property type="entry name" value="OUTER MEMBRANE PROTEIN ASSEMBLY FACTOR BAMB"/>
    <property type="match status" value="1"/>
</dbReference>
<dbReference type="InterPro" id="IPR011047">
    <property type="entry name" value="Quinoprotein_ADH-like_sf"/>
</dbReference>
<reference evidence="7" key="1">
    <citation type="journal article" date="2017" name="Front. Plant Sci.">
        <title>Climate Clever Clovers: New Paradigm to Reduce the Environmental Footprint of Ruminants by Breeding Low Methanogenic Forages Utilizing Haplotype Variation.</title>
        <authorList>
            <person name="Kaur P."/>
            <person name="Appels R."/>
            <person name="Bayer P.E."/>
            <person name="Keeble-Gagnere G."/>
            <person name="Wang J."/>
            <person name="Hirakawa H."/>
            <person name="Shirasawa K."/>
            <person name="Vercoe P."/>
            <person name="Stefanova K."/>
            <person name="Durmic Z."/>
            <person name="Nichols P."/>
            <person name="Revell C."/>
            <person name="Isobe S.N."/>
            <person name="Edwards D."/>
            <person name="Erskine W."/>
        </authorList>
    </citation>
    <scope>NUCLEOTIDE SEQUENCE [LARGE SCALE GENOMIC DNA]</scope>
    <source>
        <strain evidence="7">cv. Daliak</strain>
    </source>
</reference>
<dbReference type="InterPro" id="IPR018391">
    <property type="entry name" value="PQQ_b-propeller_rpt"/>
</dbReference>